<dbReference type="OrthoDB" id="197906at2157"/>
<evidence type="ECO:0000313" key="3">
    <source>
        <dbReference type="Proteomes" id="UP000509626"/>
    </source>
</evidence>
<evidence type="ECO:0000313" key="2">
    <source>
        <dbReference type="EMBL" id="QLG62147.1"/>
    </source>
</evidence>
<dbReference type="Proteomes" id="UP000509626">
    <property type="component" value="Chromosome"/>
</dbReference>
<name>A0A7D5LAW7_9EURY</name>
<dbReference type="KEGG" id="halu:HUG12_10550"/>
<accession>A0A7D5LAW7</accession>
<evidence type="ECO:0008006" key="4">
    <source>
        <dbReference type="Google" id="ProtNLM"/>
    </source>
</evidence>
<protein>
    <recommendedName>
        <fullName evidence="4">ParB/Sulfiredoxin domain-containing protein</fullName>
    </recommendedName>
</protein>
<dbReference type="RefSeq" id="WP_179268732.1">
    <property type="nucleotide sequence ID" value="NZ_CP058579.1"/>
</dbReference>
<dbReference type="EMBL" id="CP058579">
    <property type="protein sequence ID" value="QLG62147.1"/>
    <property type="molecule type" value="Genomic_DNA"/>
</dbReference>
<dbReference type="AlphaFoldDB" id="A0A7D5LAW7"/>
<gene>
    <name evidence="2" type="ORF">HUG12_10550</name>
</gene>
<organism evidence="2 3">
    <name type="scientific">Halorarum salinum</name>
    <dbReference type="NCBI Taxonomy" id="2743089"/>
    <lineage>
        <taxon>Archaea</taxon>
        <taxon>Methanobacteriati</taxon>
        <taxon>Methanobacteriota</taxon>
        <taxon>Stenosarchaea group</taxon>
        <taxon>Halobacteria</taxon>
        <taxon>Halobacteriales</taxon>
        <taxon>Haloferacaceae</taxon>
        <taxon>Halorarum</taxon>
    </lineage>
</organism>
<proteinExistence type="predicted"/>
<keyword evidence="3" id="KW-1185">Reference proteome</keyword>
<feature type="region of interest" description="Disordered" evidence="1">
    <location>
        <begin position="242"/>
        <end position="269"/>
    </location>
</feature>
<sequence>MRDPILRLWDGYIVAYARLVSARHALVHARRSGLPPFEVVDVDPDAIEYTVERDGYPSQARPGTVFPGPKFKLAGTVRGGGWDAREVRFEETELYRSFEAHFERGVDWADTPFFRRSLDLIADGVELWGCTDRDAFERRCEAVDALYERIGDEGYRSQRELCADDVEDPLEDPDDSRTVRLVHDELTVCVGREGDLLFLDGRNRLAIAKLLDLDSVPVWILVRHERWQAFREELARNPSLREALPPSLQDHPDLRGILERRGSDPVRST</sequence>
<reference evidence="2 3" key="1">
    <citation type="submission" date="2020-06" db="EMBL/GenBank/DDBJ databases">
        <title>NJ-3-1, isolated from saline soil.</title>
        <authorList>
            <person name="Cui H.L."/>
            <person name="Shi X."/>
        </authorList>
    </citation>
    <scope>NUCLEOTIDE SEQUENCE [LARGE SCALE GENOMIC DNA]</scope>
    <source>
        <strain evidence="2 3">NJ-3-1</strain>
    </source>
</reference>
<feature type="compositionally biased region" description="Basic and acidic residues" evidence="1">
    <location>
        <begin position="250"/>
        <end position="269"/>
    </location>
</feature>
<dbReference type="GeneID" id="56037903"/>
<evidence type="ECO:0000256" key="1">
    <source>
        <dbReference type="SAM" id="MobiDB-lite"/>
    </source>
</evidence>